<organism evidence="11 13">
    <name type="scientific">Hortaea werneckii</name>
    <name type="common">Black yeast</name>
    <name type="synonym">Cladosporium werneckii</name>
    <dbReference type="NCBI Taxonomy" id="91943"/>
    <lineage>
        <taxon>Eukaryota</taxon>
        <taxon>Fungi</taxon>
        <taxon>Dikarya</taxon>
        <taxon>Ascomycota</taxon>
        <taxon>Pezizomycotina</taxon>
        <taxon>Dothideomycetes</taxon>
        <taxon>Dothideomycetidae</taxon>
        <taxon>Mycosphaerellales</taxon>
        <taxon>Teratosphaeriaceae</taxon>
        <taxon>Hortaea</taxon>
    </lineage>
</organism>
<evidence type="ECO:0000256" key="6">
    <source>
        <dbReference type="ARBA" id="ARBA00023002"/>
    </source>
</evidence>
<dbReference type="FunFam" id="3.40.50.720:FF:000068">
    <property type="entry name" value="Sorbitol dehydrogenase"/>
    <property type="match status" value="1"/>
</dbReference>
<keyword evidence="5 8" id="KW-0862">Zinc</keyword>
<keyword evidence="7" id="KW-0520">NAD</keyword>
<dbReference type="PANTHER" id="PTHR43161">
    <property type="entry name" value="SORBITOL DEHYDROGENASE"/>
    <property type="match status" value="1"/>
</dbReference>
<dbReference type="Proteomes" id="UP000281245">
    <property type="component" value="Unassembled WGS sequence"/>
</dbReference>
<dbReference type="OrthoDB" id="3941538at2759"/>
<dbReference type="InterPro" id="IPR011032">
    <property type="entry name" value="GroES-like_sf"/>
</dbReference>
<dbReference type="GO" id="GO:0006062">
    <property type="term" value="P:sorbitol catabolic process"/>
    <property type="evidence" value="ECO:0007669"/>
    <property type="project" value="TreeGrafter"/>
</dbReference>
<dbReference type="Pfam" id="PF08240">
    <property type="entry name" value="ADH_N"/>
    <property type="match status" value="1"/>
</dbReference>
<feature type="non-terminal residue" evidence="11">
    <location>
        <position position="1"/>
    </location>
</feature>
<evidence type="ECO:0000256" key="2">
    <source>
        <dbReference type="ARBA" id="ARBA00004921"/>
    </source>
</evidence>
<evidence type="ECO:0000313" key="15">
    <source>
        <dbReference type="Proteomes" id="UP000282582"/>
    </source>
</evidence>
<evidence type="ECO:0000256" key="1">
    <source>
        <dbReference type="ARBA" id="ARBA00001947"/>
    </source>
</evidence>
<gene>
    <name evidence="11" type="ORF">D0867_08905</name>
    <name evidence="12" type="ORF">D0868_01459</name>
    <name evidence="10" type="ORF">D0869_01634</name>
</gene>
<dbReference type="InterPro" id="IPR013154">
    <property type="entry name" value="ADH-like_N"/>
</dbReference>
<dbReference type="Gene3D" id="3.40.50.720">
    <property type="entry name" value="NAD(P)-binding Rossmann-like Domain"/>
    <property type="match status" value="1"/>
</dbReference>
<comment type="cofactor">
    <cofactor evidence="1 8">
        <name>Zn(2+)</name>
        <dbReference type="ChEBI" id="CHEBI:29105"/>
    </cofactor>
</comment>
<dbReference type="PROSITE" id="PS00059">
    <property type="entry name" value="ADH_ZINC"/>
    <property type="match status" value="1"/>
</dbReference>
<comment type="caution">
    <text evidence="11">The sequence shown here is derived from an EMBL/GenBank/DDBJ whole genome shotgun (WGS) entry which is preliminary data.</text>
</comment>
<dbReference type="InterPro" id="IPR013149">
    <property type="entry name" value="ADH-like_C"/>
</dbReference>
<evidence type="ECO:0000313" key="10">
    <source>
        <dbReference type="EMBL" id="RMX88408.1"/>
    </source>
</evidence>
<dbReference type="InterPro" id="IPR045306">
    <property type="entry name" value="SDH-like"/>
</dbReference>
<evidence type="ECO:0000313" key="13">
    <source>
        <dbReference type="Proteomes" id="UP000271337"/>
    </source>
</evidence>
<dbReference type="Proteomes" id="UP000282582">
    <property type="component" value="Unassembled WGS sequence"/>
</dbReference>
<evidence type="ECO:0000313" key="11">
    <source>
        <dbReference type="EMBL" id="RMY08835.1"/>
    </source>
</evidence>
<sequence>ENVAFVLGTDRKFVYEHRQAPVLESSRDVVVQVVATGLCGSDIHYWQHGQVGPYKVEKPLVLGHESSGIVVSCGPEVRGLKVGDRVAMEPGVSCNHCDSCRKGRYNLCSHMRFAATPPHNGTLATYYCLPQECCFLLPHDISLRDGALVEPLGIAVHACRQAGDMQGQSVVIFGAGPIGQLCCSVASAFGASKVVVTDVVEERLTFALGKGATAVHRMSPGADSSESVAELKRLEGLELGASIVMDATGVEGCINCGIALLKRGGTFVQVGLGARQLSLPVGDICDKEATFKGSFRYGPGDFQLAVSLLTDKRVNLNGMVTHCFPFESAQQAFENVVGRQGIKSVILGPSVDNEMATKTKELFNKH</sequence>
<dbReference type="InterPro" id="IPR020843">
    <property type="entry name" value="ER"/>
</dbReference>
<evidence type="ECO:0000256" key="8">
    <source>
        <dbReference type="RuleBase" id="RU361277"/>
    </source>
</evidence>
<dbReference type="InterPro" id="IPR002328">
    <property type="entry name" value="ADH_Zn_CS"/>
</dbReference>
<keyword evidence="6" id="KW-0560">Oxidoreductase</keyword>
<evidence type="ECO:0000256" key="5">
    <source>
        <dbReference type="ARBA" id="ARBA00022833"/>
    </source>
</evidence>
<dbReference type="EMBL" id="QWIL01001033">
    <property type="protein sequence ID" value="RMY08835.1"/>
    <property type="molecule type" value="Genomic_DNA"/>
</dbReference>
<protein>
    <recommendedName>
        <fullName evidence="9">Enoyl reductase (ER) domain-containing protein</fullName>
    </recommendedName>
</protein>
<dbReference type="Proteomes" id="UP000271337">
    <property type="component" value="Unassembled WGS sequence"/>
</dbReference>
<dbReference type="Gene3D" id="3.90.180.10">
    <property type="entry name" value="Medium-chain alcohol dehydrogenases, catalytic domain"/>
    <property type="match status" value="1"/>
</dbReference>
<comment type="pathway">
    <text evidence="2">Carbohydrate degradation.</text>
</comment>
<accession>A0A3M6Z0H0</accession>
<dbReference type="CDD" id="cd05285">
    <property type="entry name" value="sorbitol_DH"/>
    <property type="match status" value="1"/>
</dbReference>
<dbReference type="EMBL" id="QWIK01000066">
    <property type="protein sequence ID" value="RMY14433.1"/>
    <property type="molecule type" value="Genomic_DNA"/>
</dbReference>
<evidence type="ECO:0000256" key="4">
    <source>
        <dbReference type="ARBA" id="ARBA00022723"/>
    </source>
</evidence>
<proteinExistence type="inferred from homology"/>
<dbReference type="SUPFAM" id="SSF50129">
    <property type="entry name" value="GroES-like"/>
    <property type="match status" value="1"/>
</dbReference>
<comment type="similarity">
    <text evidence="3 8">Belongs to the zinc-containing alcohol dehydrogenase family.</text>
</comment>
<dbReference type="InterPro" id="IPR036291">
    <property type="entry name" value="NAD(P)-bd_dom_sf"/>
</dbReference>
<dbReference type="SMART" id="SM00829">
    <property type="entry name" value="PKS_ER"/>
    <property type="match status" value="1"/>
</dbReference>
<dbReference type="PANTHER" id="PTHR43161:SF3">
    <property type="entry name" value="D-XYLULOSE REDUCTASE"/>
    <property type="match status" value="1"/>
</dbReference>
<name>A0A3M6Z0H0_HORWE</name>
<evidence type="ECO:0000313" key="12">
    <source>
        <dbReference type="EMBL" id="RMY14433.1"/>
    </source>
</evidence>
<evidence type="ECO:0000256" key="7">
    <source>
        <dbReference type="ARBA" id="ARBA00023027"/>
    </source>
</evidence>
<dbReference type="Pfam" id="PF00107">
    <property type="entry name" value="ADH_zinc_N"/>
    <property type="match status" value="1"/>
</dbReference>
<dbReference type="GO" id="GO:0003939">
    <property type="term" value="F:L-iditol 2-dehydrogenase (NAD+) activity"/>
    <property type="evidence" value="ECO:0007669"/>
    <property type="project" value="TreeGrafter"/>
</dbReference>
<dbReference type="GO" id="GO:0008270">
    <property type="term" value="F:zinc ion binding"/>
    <property type="evidence" value="ECO:0007669"/>
    <property type="project" value="InterPro"/>
</dbReference>
<reference evidence="13 14" key="1">
    <citation type="journal article" date="2018" name="BMC Genomics">
        <title>Genomic evidence for intraspecific hybridization in a clonal and extremely halotolerant yeast.</title>
        <authorList>
            <person name="Gostincar C."/>
            <person name="Stajich J.E."/>
            <person name="Zupancic J."/>
            <person name="Zalar P."/>
            <person name="Gunde-Cimerman N."/>
        </authorList>
    </citation>
    <scope>NUCLEOTIDE SEQUENCE [LARGE SCALE GENOMIC DNA]</scope>
    <source>
        <strain evidence="12 15">EXF-6654</strain>
        <strain evidence="10 14">EXF-6656</strain>
        <strain evidence="11 13">EXF-6669</strain>
    </source>
</reference>
<evidence type="ECO:0000313" key="14">
    <source>
        <dbReference type="Proteomes" id="UP000281245"/>
    </source>
</evidence>
<feature type="domain" description="Enoyl reductase (ER)" evidence="9">
    <location>
        <begin position="8"/>
        <end position="346"/>
    </location>
</feature>
<dbReference type="EMBL" id="QWIJ01000071">
    <property type="protein sequence ID" value="RMX88408.1"/>
    <property type="molecule type" value="Genomic_DNA"/>
</dbReference>
<dbReference type="SUPFAM" id="SSF51735">
    <property type="entry name" value="NAD(P)-binding Rossmann-fold domains"/>
    <property type="match status" value="1"/>
</dbReference>
<keyword evidence="4 8" id="KW-0479">Metal-binding</keyword>
<evidence type="ECO:0000259" key="9">
    <source>
        <dbReference type="SMART" id="SM00829"/>
    </source>
</evidence>
<dbReference type="AlphaFoldDB" id="A0A3M6Z0H0"/>
<evidence type="ECO:0000256" key="3">
    <source>
        <dbReference type="ARBA" id="ARBA00008072"/>
    </source>
</evidence>